<evidence type="ECO:0000256" key="9">
    <source>
        <dbReference type="ARBA" id="ARBA00023326"/>
    </source>
</evidence>
<dbReference type="Pfam" id="PF18998">
    <property type="entry name" value="Flg_new_2"/>
    <property type="match status" value="1"/>
</dbReference>
<dbReference type="InterPro" id="IPR044060">
    <property type="entry name" value="Bacterial_rp_domain"/>
</dbReference>
<feature type="compositionally biased region" description="Pro residues" evidence="11">
    <location>
        <begin position="628"/>
        <end position="637"/>
    </location>
</feature>
<protein>
    <recommendedName>
        <fullName evidence="3">endo-1,4-beta-xylanase</fullName>
        <ecNumber evidence="3">3.2.1.8</ecNumber>
    </recommendedName>
</protein>
<evidence type="ECO:0000313" key="14">
    <source>
        <dbReference type="EMBL" id="QVI63123.1"/>
    </source>
</evidence>
<feature type="active site" description="Nucleophile" evidence="10">
    <location>
        <position position="436"/>
    </location>
</feature>
<sequence length="645" mass="70171">MRTTTRRPGGAPGTRTGAARRLAARWVGTAAAVTLVAVGVAAPVQAAGTDGTYDVEIRVEGRGGTVTGAGSYEAGETVDLTATPGRGHVWGGWTSPELGWIGARVGSFTMPEQDVVLETSFRKAIKPLKDVYRDYFDVGNIWSHPGTYEQGSPASETIAKHYSVMTAENAMKPDQLLPNDNIDPETGAFTFNFAQADAFVDETLARGMKVHGHVLVWHGQSPARLNSGTTGGTRAQARANMERYITEVLTHFDGRAVSWDVVNEAFVDGLAEFDPATQDWRDFLRGGPNGGFSRWYTAYANGADTAAGEHPADFLYDAFVFARTADPDMRLEYNDFNVFQSEGKAQAIIAMATDLNARYAAEHPEDPRPLVEAIGMQSHNYINQTPAFACSSNTRLPQLVDDAAAEWQPGACSDEASVERSIQLITEAGFEVSISELDLQVWEAWNGQPEGDDRAAYRDLTDPSVADRISREGFTYWVGKIENRAELERIQAQRFAEYFAVYKTYATDIDRVTFWGLNDQLSWRSTHNPLILNSDFSEKLAAVAVADPERWLGIRGHLSDTSKLQEAVDQAEALDLRGHTYTGKSVGAVRKALGKATSVLAKGAPQAKVDEATAALLDAIAALEPNGPKGPKPPKAPKPPHRPHR</sequence>
<dbReference type="SMART" id="SM00633">
    <property type="entry name" value="Glyco_10"/>
    <property type="match status" value="1"/>
</dbReference>
<reference evidence="14 15" key="1">
    <citation type="submission" date="2021-05" db="EMBL/GenBank/DDBJ databases">
        <title>Novel species in genus Cellulomonas.</title>
        <authorList>
            <person name="Zhang G."/>
        </authorList>
    </citation>
    <scope>NUCLEOTIDE SEQUENCE [LARGE SCALE GENOMIC DNA]</scope>
    <source>
        <strain evidence="15">zg-ZUI222</strain>
    </source>
</reference>
<feature type="chain" id="PRO_5046091536" description="endo-1,4-beta-xylanase" evidence="12">
    <location>
        <begin position="47"/>
        <end position="645"/>
    </location>
</feature>
<keyword evidence="5 12" id="KW-0732">Signal</keyword>
<keyword evidence="4" id="KW-0858">Xylan degradation</keyword>
<evidence type="ECO:0000256" key="11">
    <source>
        <dbReference type="SAM" id="MobiDB-lite"/>
    </source>
</evidence>
<dbReference type="EMBL" id="CP074405">
    <property type="protein sequence ID" value="QVI63123.1"/>
    <property type="molecule type" value="Genomic_DNA"/>
</dbReference>
<feature type="region of interest" description="Disordered" evidence="11">
    <location>
        <begin position="623"/>
        <end position="645"/>
    </location>
</feature>
<keyword evidence="15" id="KW-1185">Reference proteome</keyword>
<dbReference type="Gene3D" id="1.20.1270.90">
    <property type="entry name" value="AF1782-like"/>
    <property type="match status" value="1"/>
</dbReference>
<gene>
    <name evidence="14" type="ORF">KG103_04200</name>
</gene>
<proteinExistence type="inferred from homology"/>
<dbReference type="Pfam" id="PF00331">
    <property type="entry name" value="Glyco_hydro_10"/>
    <property type="match status" value="1"/>
</dbReference>
<evidence type="ECO:0000259" key="13">
    <source>
        <dbReference type="PROSITE" id="PS51760"/>
    </source>
</evidence>
<evidence type="ECO:0000256" key="12">
    <source>
        <dbReference type="SAM" id="SignalP"/>
    </source>
</evidence>
<feature type="signal peptide" evidence="12">
    <location>
        <begin position="1"/>
        <end position="46"/>
    </location>
</feature>
<dbReference type="InterPro" id="IPR001000">
    <property type="entry name" value="GH10_dom"/>
</dbReference>
<dbReference type="PROSITE" id="PS00591">
    <property type="entry name" value="GH10_1"/>
    <property type="match status" value="1"/>
</dbReference>
<keyword evidence="6" id="KW-0378">Hydrolase</keyword>
<dbReference type="InterPro" id="IPR017853">
    <property type="entry name" value="GH"/>
</dbReference>
<dbReference type="Gene3D" id="3.20.20.80">
    <property type="entry name" value="Glycosidases"/>
    <property type="match status" value="1"/>
</dbReference>
<evidence type="ECO:0000256" key="10">
    <source>
        <dbReference type="PROSITE-ProRule" id="PRU10061"/>
    </source>
</evidence>
<evidence type="ECO:0000256" key="7">
    <source>
        <dbReference type="ARBA" id="ARBA00023277"/>
    </source>
</evidence>
<evidence type="ECO:0000256" key="4">
    <source>
        <dbReference type="ARBA" id="ARBA00022651"/>
    </source>
</evidence>
<evidence type="ECO:0000313" key="15">
    <source>
        <dbReference type="Proteomes" id="UP000677804"/>
    </source>
</evidence>
<dbReference type="InterPro" id="IPR031158">
    <property type="entry name" value="GH10_AS"/>
</dbReference>
<evidence type="ECO:0000256" key="3">
    <source>
        <dbReference type="ARBA" id="ARBA00012590"/>
    </source>
</evidence>
<dbReference type="InterPro" id="IPR044846">
    <property type="entry name" value="GH10"/>
</dbReference>
<dbReference type="SUPFAM" id="SSF51445">
    <property type="entry name" value="(Trans)glycosidases"/>
    <property type="match status" value="1"/>
</dbReference>
<name>A0ABX8D7X6_9CELL</name>
<comment type="similarity">
    <text evidence="2">Belongs to the glycosyl hydrolase 10 (cellulase F) family.</text>
</comment>
<evidence type="ECO:0000256" key="6">
    <source>
        <dbReference type="ARBA" id="ARBA00022801"/>
    </source>
</evidence>
<dbReference type="EC" id="3.2.1.8" evidence="3"/>
<dbReference type="PANTHER" id="PTHR31490:SF88">
    <property type="entry name" value="BETA-XYLANASE"/>
    <property type="match status" value="1"/>
</dbReference>
<comment type="catalytic activity">
    <reaction evidence="1">
        <text>Endohydrolysis of (1-&gt;4)-beta-D-xylosidic linkages in xylans.</text>
        <dbReference type="EC" id="3.2.1.8"/>
    </reaction>
</comment>
<feature type="domain" description="GH10" evidence="13">
    <location>
        <begin position="122"/>
        <end position="548"/>
    </location>
</feature>
<keyword evidence="8" id="KW-0326">Glycosidase</keyword>
<evidence type="ECO:0000256" key="1">
    <source>
        <dbReference type="ARBA" id="ARBA00000681"/>
    </source>
</evidence>
<organism evidence="14 15">
    <name type="scientific">Cellulomonas wangleii</name>
    <dbReference type="NCBI Taxonomy" id="2816956"/>
    <lineage>
        <taxon>Bacteria</taxon>
        <taxon>Bacillati</taxon>
        <taxon>Actinomycetota</taxon>
        <taxon>Actinomycetes</taxon>
        <taxon>Micrococcales</taxon>
        <taxon>Cellulomonadaceae</taxon>
        <taxon>Cellulomonas</taxon>
    </lineage>
</organism>
<keyword evidence="9" id="KW-0624">Polysaccharide degradation</keyword>
<dbReference type="PROSITE" id="PS51760">
    <property type="entry name" value="GH10_2"/>
    <property type="match status" value="1"/>
</dbReference>
<dbReference type="RefSeq" id="WP_207342370.1">
    <property type="nucleotide sequence ID" value="NZ_CP074405.1"/>
</dbReference>
<dbReference type="PANTHER" id="PTHR31490">
    <property type="entry name" value="GLYCOSYL HYDROLASE"/>
    <property type="match status" value="1"/>
</dbReference>
<evidence type="ECO:0000256" key="8">
    <source>
        <dbReference type="ARBA" id="ARBA00023295"/>
    </source>
</evidence>
<dbReference type="Proteomes" id="UP000677804">
    <property type="component" value="Chromosome"/>
</dbReference>
<evidence type="ECO:0000256" key="2">
    <source>
        <dbReference type="ARBA" id="ARBA00007495"/>
    </source>
</evidence>
<keyword evidence="7" id="KW-0119">Carbohydrate metabolism</keyword>
<evidence type="ECO:0000256" key="5">
    <source>
        <dbReference type="ARBA" id="ARBA00022729"/>
    </source>
</evidence>
<accession>A0ABX8D7X6</accession>